<keyword evidence="2" id="KW-1185">Reference proteome</keyword>
<dbReference type="RefSeq" id="WP_120112589.1">
    <property type="nucleotide sequence ID" value="NZ_QXQB01000004.1"/>
</dbReference>
<sequence>MRKTMMTLTAGVVLGAMLGGCGMEFQGDLGNKNIRQHSIRYDQSGSLIKDKRFADDGMNERNRVNGKPLGSNNVIGSHKNYRIEASRAIAHKLTEIDAIQSSSVMLTDYSAYVAVSLDDGGLSMQSQAQSHNSPQQIGRTHLGLFSKDGAAAGKRMSSMSTGEDKLTEELKAQIATMVKELRPNVQHVYVSANPEFAGRMAAYMKDDEMGYPVQNYIMEFNGLVERVFPVVRPGTSDQSILKTTSVSRKYRLLD</sequence>
<accession>A0A3A6PC42</accession>
<dbReference type="PROSITE" id="PS51257">
    <property type="entry name" value="PROKAR_LIPOPROTEIN"/>
    <property type="match status" value="1"/>
</dbReference>
<dbReference type="Proteomes" id="UP000267798">
    <property type="component" value="Unassembled WGS sequence"/>
</dbReference>
<protein>
    <recommendedName>
        <fullName evidence="3">YhcN/YlaJ family sporulation lipoprotein</fullName>
    </recommendedName>
</protein>
<comment type="caution">
    <text evidence="1">The sequence shown here is derived from an EMBL/GenBank/DDBJ whole genome shotgun (WGS) entry which is preliminary data.</text>
</comment>
<dbReference type="InterPro" id="IPR019076">
    <property type="entry name" value="Spore_lipoprot_YhcN/YlaJ-like"/>
</dbReference>
<proteinExistence type="predicted"/>
<dbReference type="EMBL" id="QXQB01000004">
    <property type="protein sequence ID" value="RJX37865.1"/>
    <property type="molecule type" value="Genomic_DNA"/>
</dbReference>
<dbReference type="OrthoDB" id="1707228at2"/>
<dbReference type="Pfam" id="PF09580">
    <property type="entry name" value="Spore_YhcN_YlaJ"/>
    <property type="match status" value="2"/>
</dbReference>
<evidence type="ECO:0008006" key="3">
    <source>
        <dbReference type="Google" id="ProtNLM"/>
    </source>
</evidence>
<dbReference type="AlphaFoldDB" id="A0A3A6PC42"/>
<name>A0A3A6PC42_9BACL</name>
<gene>
    <name evidence="1" type="ORF">D3P09_17365</name>
</gene>
<reference evidence="1 2" key="1">
    <citation type="submission" date="2018-09" db="EMBL/GenBank/DDBJ databases">
        <title>Paenibacillus aracenensis nov. sp. isolated from a cave in southern Spain.</title>
        <authorList>
            <person name="Jurado V."/>
            <person name="Gutierrez-Patricio S."/>
            <person name="Gonzalez-Pimentel J.L."/>
            <person name="Miller A.Z."/>
            <person name="Laiz L."/>
            <person name="Saiz-Jimenez C."/>
        </authorList>
    </citation>
    <scope>NUCLEOTIDE SEQUENCE [LARGE SCALE GENOMIC DNA]</scope>
    <source>
        <strain evidence="1 2">JCM 19203</strain>
    </source>
</reference>
<evidence type="ECO:0000313" key="2">
    <source>
        <dbReference type="Proteomes" id="UP000267798"/>
    </source>
</evidence>
<evidence type="ECO:0000313" key="1">
    <source>
        <dbReference type="EMBL" id="RJX37865.1"/>
    </source>
</evidence>
<organism evidence="1 2">
    <name type="scientific">Paenibacillus pinisoli</name>
    <dbReference type="NCBI Taxonomy" id="1276110"/>
    <lineage>
        <taxon>Bacteria</taxon>
        <taxon>Bacillati</taxon>
        <taxon>Bacillota</taxon>
        <taxon>Bacilli</taxon>
        <taxon>Bacillales</taxon>
        <taxon>Paenibacillaceae</taxon>
        <taxon>Paenibacillus</taxon>
    </lineage>
</organism>